<evidence type="ECO:0000313" key="2">
    <source>
        <dbReference type="EMBL" id="GAA4706980.1"/>
    </source>
</evidence>
<feature type="domain" description="Amidase" evidence="1">
    <location>
        <begin position="25"/>
        <end position="445"/>
    </location>
</feature>
<dbReference type="Gene3D" id="3.90.1300.10">
    <property type="entry name" value="Amidase signature (AS) domain"/>
    <property type="match status" value="1"/>
</dbReference>
<dbReference type="PANTHER" id="PTHR11895:SF176">
    <property type="entry name" value="AMIDASE AMID-RELATED"/>
    <property type="match status" value="1"/>
</dbReference>
<keyword evidence="3" id="KW-1185">Reference proteome</keyword>
<evidence type="ECO:0000313" key="3">
    <source>
        <dbReference type="Proteomes" id="UP001500325"/>
    </source>
</evidence>
<sequence length="477" mass="50637">MNDLCALDVGELLEAYRTGAISPTEVLASSRARIARYDEQLNAVVTVIGERADRAAAASARRWAQGRPRPLEGVPFGIKDVIDVHGEITTSGSKIHARRVAERTATVVRRAEAAGAVLVAKEGTTEFAIGGPHNPLNGPVRNPWDVRRWSGGSSSGSAAAIAARYYPVSIGSDAGGSIRVPSSWCGLTGLKPTCGAVPRTGVVPLSPTTETVGPLARTAVDAARLFEVIRGYDEEDPRSQDYPSAVVPALDLTGSPVTIGVPDSYFFDVCDDAVGSAYDQFLDVLRRAGARTRPVSIPSAPLAQAVGYQVLFTEAAVSHAEFGDRLHDYDPVFIRRMSQGLLTSAADYLRALQFRHQLQTELGRAFADVDMIAMPSTPSTAPDLDELTVSVNGQRLPLYEAQSRSTMLGNLTGVPGLVLPTGWDPAGCPTSVQLVGPPFREGVLLGMARAFQELTDFHNTTPPLVASPKTAQEPGAK</sequence>
<accession>A0ABP8XFC3</accession>
<evidence type="ECO:0000259" key="1">
    <source>
        <dbReference type="Pfam" id="PF01425"/>
    </source>
</evidence>
<organism evidence="2 3">
    <name type="scientific">Pseudonocardia yuanmonensis</name>
    <dbReference type="NCBI Taxonomy" id="1095914"/>
    <lineage>
        <taxon>Bacteria</taxon>
        <taxon>Bacillati</taxon>
        <taxon>Actinomycetota</taxon>
        <taxon>Actinomycetes</taxon>
        <taxon>Pseudonocardiales</taxon>
        <taxon>Pseudonocardiaceae</taxon>
        <taxon>Pseudonocardia</taxon>
    </lineage>
</organism>
<dbReference type="EMBL" id="BAABIC010000023">
    <property type="protein sequence ID" value="GAA4706980.1"/>
    <property type="molecule type" value="Genomic_DNA"/>
</dbReference>
<comment type="caution">
    <text evidence="2">The sequence shown here is derived from an EMBL/GenBank/DDBJ whole genome shotgun (WGS) entry which is preliminary data.</text>
</comment>
<dbReference type="Proteomes" id="UP001500325">
    <property type="component" value="Unassembled WGS sequence"/>
</dbReference>
<dbReference type="InterPro" id="IPR036928">
    <property type="entry name" value="AS_sf"/>
</dbReference>
<dbReference type="InterPro" id="IPR020556">
    <property type="entry name" value="Amidase_CS"/>
</dbReference>
<dbReference type="InterPro" id="IPR023631">
    <property type="entry name" value="Amidase_dom"/>
</dbReference>
<dbReference type="Pfam" id="PF01425">
    <property type="entry name" value="Amidase"/>
    <property type="match status" value="1"/>
</dbReference>
<dbReference type="SUPFAM" id="SSF75304">
    <property type="entry name" value="Amidase signature (AS) enzymes"/>
    <property type="match status" value="1"/>
</dbReference>
<dbReference type="PANTHER" id="PTHR11895">
    <property type="entry name" value="TRANSAMIDASE"/>
    <property type="match status" value="1"/>
</dbReference>
<dbReference type="PROSITE" id="PS00571">
    <property type="entry name" value="AMIDASES"/>
    <property type="match status" value="1"/>
</dbReference>
<name>A0ABP8XFC3_9PSEU</name>
<reference evidence="3" key="1">
    <citation type="journal article" date="2019" name="Int. J. Syst. Evol. Microbiol.">
        <title>The Global Catalogue of Microorganisms (GCM) 10K type strain sequencing project: providing services to taxonomists for standard genome sequencing and annotation.</title>
        <authorList>
            <consortium name="The Broad Institute Genomics Platform"/>
            <consortium name="The Broad Institute Genome Sequencing Center for Infectious Disease"/>
            <person name="Wu L."/>
            <person name="Ma J."/>
        </authorList>
    </citation>
    <scope>NUCLEOTIDE SEQUENCE [LARGE SCALE GENOMIC DNA]</scope>
    <source>
        <strain evidence="3">JCM 18055</strain>
    </source>
</reference>
<gene>
    <name evidence="2" type="ORF">GCM10023215_54680</name>
</gene>
<dbReference type="RefSeq" id="WP_345383631.1">
    <property type="nucleotide sequence ID" value="NZ_BAABIC010000023.1"/>
</dbReference>
<protein>
    <submittedName>
        <fullName evidence="2">Asp-tRNA(Asn)/Glu-tRNA(Gln) amidotransferase GatCAB subunit A</fullName>
    </submittedName>
</protein>
<proteinExistence type="predicted"/>
<dbReference type="InterPro" id="IPR000120">
    <property type="entry name" value="Amidase"/>
</dbReference>